<evidence type="ECO:0000256" key="8">
    <source>
        <dbReference type="SAM" id="MobiDB-lite"/>
    </source>
</evidence>
<accession>A0A182XPN9</accession>
<dbReference type="Pfam" id="PF00388">
    <property type="entry name" value="PI-PLC-X"/>
    <property type="match status" value="1"/>
</dbReference>
<dbReference type="STRING" id="34691.A0A182XPN9"/>
<feature type="domain" description="Phosphatidylinositol-specific phospholipase C X" evidence="9">
    <location>
        <begin position="147"/>
        <end position="295"/>
    </location>
</feature>
<dbReference type="PRINTS" id="PR00390">
    <property type="entry name" value="PHPHLIPASEC"/>
</dbReference>
<dbReference type="FunFam" id="1.10.238.10:FF:000024">
    <property type="entry name" value="1-phosphatidylinositol 4,5-bisphosphate phosphodiesterase"/>
    <property type="match status" value="1"/>
</dbReference>
<organism evidence="10 11">
    <name type="scientific">Anopheles quadriannulatus</name>
    <name type="common">Mosquito</name>
    <dbReference type="NCBI Taxonomy" id="34691"/>
    <lineage>
        <taxon>Eukaryota</taxon>
        <taxon>Metazoa</taxon>
        <taxon>Ecdysozoa</taxon>
        <taxon>Arthropoda</taxon>
        <taxon>Hexapoda</taxon>
        <taxon>Insecta</taxon>
        <taxon>Pterygota</taxon>
        <taxon>Neoptera</taxon>
        <taxon>Endopterygota</taxon>
        <taxon>Diptera</taxon>
        <taxon>Nematocera</taxon>
        <taxon>Culicoidea</taxon>
        <taxon>Culicidae</taxon>
        <taxon>Anophelinae</taxon>
        <taxon>Anopheles</taxon>
    </lineage>
</organism>
<dbReference type="InterPro" id="IPR000909">
    <property type="entry name" value="PLipase_C_PInositol-sp_X_dom"/>
</dbReference>
<dbReference type="EC" id="3.1.4.11" evidence="2 7"/>
<evidence type="ECO:0000256" key="4">
    <source>
        <dbReference type="ARBA" id="ARBA00022963"/>
    </source>
</evidence>
<dbReference type="GO" id="GO:0016042">
    <property type="term" value="P:lipid catabolic process"/>
    <property type="evidence" value="ECO:0007669"/>
    <property type="project" value="UniProtKB-KW"/>
</dbReference>
<dbReference type="GO" id="GO:0051209">
    <property type="term" value="P:release of sequestered calcium ion into cytosol"/>
    <property type="evidence" value="ECO:0007669"/>
    <property type="project" value="TreeGrafter"/>
</dbReference>
<sequence>IIKTFATNKDDRRRVEKALDVSGLPSGNGHTIALTKFQFEDFFNLYKNLSQRTEVEKVYDELVGTSKRRLMSTSQLVDFLNKTQRDPRLNEILHPYANTARARDLIQEYEPNKFNAQKGQLSFDGFLRYLMSEDNPIMAASKLDLSDDMDQPMAHYFINSSHNTYLTGHQLTGKSSVEIYRQSLLAGCRCVELDFWNGRTEEPVIVHGYTFVPEICAKDVLEAIAETAFKTSEFPVILSFENHCNPRQQAKIANYCREIFGDMMLERPLDSHPLESNVELPPPALLKRKIIIKNKKNYHHQHGHHDKKAATVVSSPQQPPPPAGTTVVANNVSNSNSTAANAHATTVNNSSANSTNAASNTPGVTPAVNSNSTNAGVLK</sequence>
<feature type="compositionally biased region" description="Basic residues" evidence="8">
    <location>
        <begin position="297"/>
        <end position="307"/>
    </location>
</feature>
<evidence type="ECO:0000259" key="9">
    <source>
        <dbReference type="SMART" id="SM00148"/>
    </source>
</evidence>
<dbReference type="FunFam" id="3.20.20.190:FF:000084">
    <property type="match status" value="1"/>
</dbReference>
<protein>
    <recommendedName>
        <fullName evidence="2 7">Phosphoinositide phospholipase C</fullName>
        <ecNumber evidence="2 7">3.1.4.11</ecNumber>
    </recommendedName>
</protein>
<keyword evidence="11" id="KW-1185">Reference proteome</keyword>
<dbReference type="Proteomes" id="UP000076407">
    <property type="component" value="Unassembled WGS sequence"/>
</dbReference>
<dbReference type="SMART" id="SM00148">
    <property type="entry name" value="PLCXc"/>
    <property type="match status" value="1"/>
</dbReference>
<dbReference type="GO" id="GO:0007186">
    <property type="term" value="P:G protein-coupled receptor signaling pathway"/>
    <property type="evidence" value="ECO:0007669"/>
    <property type="project" value="TreeGrafter"/>
</dbReference>
<dbReference type="InterPro" id="IPR017946">
    <property type="entry name" value="PLC-like_Pdiesterase_TIM-brl"/>
</dbReference>
<dbReference type="Gene3D" id="2.30.29.240">
    <property type="match status" value="1"/>
</dbReference>
<dbReference type="AlphaFoldDB" id="A0A182XPN9"/>
<name>A0A182XPN9_ANOQN</name>
<dbReference type="PANTHER" id="PTHR10336:SF149">
    <property type="entry name" value="1-PHOSPHATIDYLINOSITOL 4,5-BISPHOSPHATE PHOSPHODIESTERASE CLASSES I AND II"/>
    <property type="match status" value="1"/>
</dbReference>
<evidence type="ECO:0000256" key="1">
    <source>
        <dbReference type="ARBA" id="ARBA00001195"/>
    </source>
</evidence>
<evidence type="ECO:0000256" key="5">
    <source>
        <dbReference type="ARBA" id="ARBA00023098"/>
    </source>
</evidence>
<reference evidence="10" key="1">
    <citation type="submission" date="2020-05" db="UniProtKB">
        <authorList>
            <consortium name="EnsemblMetazoa"/>
        </authorList>
    </citation>
    <scope>IDENTIFICATION</scope>
    <source>
        <strain evidence="10">SANGQUA</strain>
    </source>
</reference>
<dbReference type="InterPro" id="IPR001192">
    <property type="entry name" value="PI-PLC_fam"/>
</dbReference>
<comment type="catalytic activity">
    <reaction evidence="1 7">
        <text>a 1,2-diacyl-sn-glycero-3-phospho-(1D-myo-inositol-4,5-bisphosphate) + H2O = 1D-myo-inositol 1,4,5-trisphosphate + a 1,2-diacyl-sn-glycerol + H(+)</text>
        <dbReference type="Rhea" id="RHEA:33179"/>
        <dbReference type="ChEBI" id="CHEBI:15377"/>
        <dbReference type="ChEBI" id="CHEBI:15378"/>
        <dbReference type="ChEBI" id="CHEBI:17815"/>
        <dbReference type="ChEBI" id="CHEBI:58456"/>
        <dbReference type="ChEBI" id="CHEBI:203600"/>
        <dbReference type="EC" id="3.1.4.11"/>
    </reaction>
</comment>
<dbReference type="Pfam" id="PF09279">
    <property type="entry name" value="EF-hand_like"/>
    <property type="match status" value="1"/>
</dbReference>
<dbReference type="Gene3D" id="1.10.238.10">
    <property type="entry name" value="EF-hand"/>
    <property type="match status" value="1"/>
</dbReference>
<keyword evidence="4 7" id="KW-0442">Lipid degradation</keyword>
<feature type="region of interest" description="Disordered" evidence="8">
    <location>
        <begin position="297"/>
        <end position="331"/>
    </location>
</feature>
<feature type="compositionally biased region" description="Low complexity" evidence="8">
    <location>
        <begin position="345"/>
        <end position="361"/>
    </location>
</feature>
<feature type="region of interest" description="Disordered" evidence="8">
    <location>
        <begin position="345"/>
        <end position="379"/>
    </location>
</feature>
<evidence type="ECO:0000313" key="10">
    <source>
        <dbReference type="EnsemblMetazoa" id="AQUA011841-PA"/>
    </source>
</evidence>
<evidence type="ECO:0000256" key="2">
    <source>
        <dbReference type="ARBA" id="ARBA00012368"/>
    </source>
</evidence>
<dbReference type="PROSITE" id="PS50007">
    <property type="entry name" value="PIPLC_X_DOMAIN"/>
    <property type="match status" value="1"/>
</dbReference>
<evidence type="ECO:0000256" key="6">
    <source>
        <dbReference type="ARBA" id="ARBA00023224"/>
    </source>
</evidence>
<evidence type="ECO:0000256" key="7">
    <source>
        <dbReference type="RuleBase" id="RU361133"/>
    </source>
</evidence>
<keyword evidence="3 7" id="KW-0378">Hydrolase</keyword>
<dbReference type="GO" id="GO:0048015">
    <property type="term" value="P:phosphatidylinositol-mediated signaling"/>
    <property type="evidence" value="ECO:0007669"/>
    <property type="project" value="TreeGrafter"/>
</dbReference>
<feature type="compositionally biased region" description="Polar residues" evidence="8">
    <location>
        <begin position="367"/>
        <end position="379"/>
    </location>
</feature>
<dbReference type="PANTHER" id="PTHR10336">
    <property type="entry name" value="PHOSPHOINOSITIDE-SPECIFIC PHOSPHOLIPASE C FAMILY PROTEIN"/>
    <property type="match status" value="1"/>
</dbReference>
<dbReference type="GO" id="GO:0005737">
    <property type="term" value="C:cytoplasm"/>
    <property type="evidence" value="ECO:0007669"/>
    <property type="project" value="TreeGrafter"/>
</dbReference>
<keyword evidence="5 7" id="KW-0443">Lipid metabolism</keyword>
<dbReference type="EnsemblMetazoa" id="AQUA011841-RA">
    <property type="protein sequence ID" value="AQUA011841-PA"/>
    <property type="gene ID" value="AQUA011841"/>
</dbReference>
<dbReference type="GO" id="GO:0004435">
    <property type="term" value="F:phosphatidylinositol-4,5-bisphosphate phospholipase C activity"/>
    <property type="evidence" value="ECO:0007669"/>
    <property type="project" value="UniProtKB-EC"/>
</dbReference>
<evidence type="ECO:0000313" key="11">
    <source>
        <dbReference type="Proteomes" id="UP000076407"/>
    </source>
</evidence>
<keyword evidence="6" id="KW-0807">Transducer</keyword>
<evidence type="ECO:0000256" key="3">
    <source>
        <dbReference type="ARBA" id="ARBA00022801"/>
    </source>
</evidence>
<dbReference type="SUPFAM" id="SSF47473">
    <property type="entry name" value="EF-hand"/>
    <property type="match status" value="1"/>
</dbReference>
<proteinExistence type="predicted"/>
<dbReference type="InterPro" id="IPR011992">
    <property type="entry name" value="EF-hand-dom_pair"/>
</dbReference>
<dbReference type="Gene3D" id="3.20.20.190">
    <property type="entry name" value="Phosphatidylinositol (PI) phosphodiesterase"/>
    <property type="match status" value="1"/>
</dbReference>
<dbReference type="SUPFAM" id="SSF51695">
    <property type="entry name" value="PLC-like phosphodiesterases"/>
    <property type="match status" value="1"/>
</dbReference>
<dbReference type="VEuPathDB" id="VectorBase:AQUA011841"/>
<dbReference type="GO" id="GO:0046488">
    <property type="term" value="P:phosphatidylinositol metabolic process"/>
    <property type="evidence" value="ECO:0007669"/>
    <property type="project" value="TreeGrafter"/>
</dbReference>
<dbReference type="InterPro" id="IPR015359">
    <property type="entry name" value="PLC_EF-hand-like"/>
</dbReference>